<dbReference type="EMBL" id="JARIHO010000045">
    <property type="protein sequence ID" value="KAJ7323835.1"/>
    <property type="molecule type" value="Genomic_DNA"/>
</dbReference>
<feature type="region of interest" description="Disordered" evidence="1">
    <location>
        <begin position="90"/>
        <end position="163"/>
    </location>
</feature>
<feature type="region of interest" description="Disordered" evidence="1">
    <location>
        <begin position="1"/>
        <end position="72"/>
    </location>
</feature>
<dbReference type="AlphaFoldDB" id="A0AAD6ZIW0"/>
<gene>
    <name evidence="2" type="ORF">DFH08DRAFT_1028617</name>
</gene>
<keyword evidence="3" id="KW-1185">Reference proteome</keyword>
<name>A0AAD6ZIW0_9AGAR</name>
<comment type="caution">
    <text evidence="2">The sequence shown here is derived from an EMBL/GenBank/DDBJ whole genome shotgun (WGS) entry which is preliminary data.</text>
</comment>
<feature type="region of interest" description="Disordered" evidence="1">
    <location>
        <begin position="223"/>
        <end position="255"/>
    </location>
</feature>
<evidence type="ECO:0000313" key="2">
    <source>
        <dbReference type="EMBL" id="KAJ7323835.1"/>
    </source>
</evidence>
<proteinExistence type="predicted"/>
<evidence type="ECO:0000313" key="3">
    <source>
        <dbReference type="Proteomes" id="UP001218218"/>
    </source>
</evidence>
<reference evidence="2" key="1">
    <citation type="submission" date="2023-03" db="EMBL/GenBank/DDBJ databases">
        <title>Massive genome expansion in bonnet fungi (Mycena s.s.) driven by repeated elements and novel gene families across ecological guilds.</title>
        <authorList>
            <consortium name="Lawrence Berkeley National Laboratory"/>
            <person name="Harder C.B."/>
            <person name="Miyauchi S."/>
            <person name="Viragh M."/>
            <person name="Kuo A."/>
            <person name="Thoen E."/>
            <person name="Andreopoulos B."/>
            <person name="Lu D."/>
            <person name="Skrede I."/>
            <person name="Drula E."/>
            <person name="Henrissat B."/>
            <person name="Morin E."/>
            <person name="Kohler A."/>
            <person name="Barry K."/>
            <person name="LaButti K."/>
            <person name="Morin E."/>
            <person name="Salamov A."/>
            <person name="Lipzen A."/>
            <person name="Mereny Z."/>
            <person name="Hegedus B."/>
            <person name="Baldrian P."/>
            <person name="Stursova M."/>
            <person name="Weitz H."/>
            <person name="Taylor A."/>
            <person name="Grigoriev I.V."/>
            <person name="Nagy L.G."/>
            <person name="Martin F."/>
            <person name="Kauserud H."/>
        </authorList>
    </citation>
    <scope>NUCLEOTIDE SEQUENCE</scope>
    <source>
        <strain evidence="2">CBHHK002</strain>
    </source>
</reference>
<feature type="region of interest" description="Disordered" evidence="1">
    <location>
        <begin position="177"/>
        <end position="198"/>
    </location>
</feature>
<protein>
    <submittedName>
        <fullName evidence="2">Uncharacterized protein</fullName>
    </submittedName>
</protein>
<dbReference type="Proteomes" id="UP001218218">
    <property type="component" value="Unassembled WGS sequence"/>
</dbReference>
<feature type="compositionally biased region" description="Polar residues" evidence="1">
    <location>
        <begin position="111"/>
        <end position="124"/>
    </location>
</feature>
<evidence type="ECO:0000256" key="1">
    <source>
        <dbReference type="SAM" id="MobiDB-lite"/>
    </source>
</evidence>
<sequence>MRARRLLHPAPSAQPQLPRPTHGNQGTGGGRSPTISARHLPPAPAPIRRPRPPRQMYPLPACTHPHSRSHPTHLSRSVFLQCSASSCIHPSFLSPPRTRNTPPRARDTPVLQRTNHLQRANTGRLSPPLTLPSSAFSSRPSPPLTPPAHGALPPLSRSLGTPTPARARDILYKRATAASAPPHPAAPHRATDRLPPAHILPSSSPSLISPVPWLLYLRHINSRANLPPPTDEKRVRCTAPPRPSARSWTDPDPRM</sequence>
<organism evidence="2 3">
    <name type="scientific">Mycena albidolilacea</name>
    <dbReference type="NCBI Taxonomy" id="1033008"/>
    <lineage>
        <taxon>Eukaryota</taxon>
        <taxon>Fungi</taxon>
        <taxon>Dikarya</taxon>
        <taxon>Basidiomycota</taxon>
        <taxon>Agaricomycotina</taxon>
        <taxon>Agaricomycetes</taxon>
        <taxon>Agaricomycetidae</taxon>
        <taxon>Agaricales</taxon>
        <taxon>Marasmiineae</taxon>
        <taxon>Mycenaceae</taxon>
        <taxon>Mycena</taxon>
    </lineage>
</organism>
<accession>A0AAD6ZIW0</accession>